<accession>A0A927BAE3</accession>
<comment type="caution">
    <text evidence="1">The sequence shown here is derived from an EMBL/GenBank/DDBJ whole genome shotgun (WGS) entry which is preliminary data.</text>
</comment>
<dbReference type="Proteomes" id="UP000612233">
    <property type="component" value="Unassembled WGS sequence"/>
</dbReference>
<evidence type="ECO:0000313" key="1">
    <source>
        <dbReference type="EMBL" id="MBD2766559.1"/>
    </source>
</evidence>
<dbReference type="RefSeq" id="WP_191003377.1">
    <property type="nucleotide sequence ID" value="NZ_JACXAD010000001.1"/>
</dbReference>
<protein>
    <submittedName>
        <fullName evidence="1">Uncharacterized protein</fullName>
    </submittedName>
</protein>
<organism evidence="1 2">
    <name type="scientific">Hymenobacter montanus</name>
    <dbReference type="NCBI Taxonomy" id="2771359"/>
    <lineage>
        <taxon>Bacteria</taxon>
        <taxon>Pseudomonadati</taxon>
        <taxon>Bacteroidota</taxon>
        <taxon>Cytophagia</taxon>
        <taxon>Cytophagales</taxon>
        <taxon>Hymenobacteraceae</taxon>
        <taxon>Hymenobacter</taxon>
    </lineage>
</organism>
<reference evidence="1" key="1">
    <citation type="submission" date="2020-09" db="EMBL/GenBank/DDBJ databases">
        <authorList>
            <person name="Kim M.K."/>
        </authorList>
    </citation>
    <scope>NUCLEOTIDE SEQUENCE</scope>
    <source>
        <strain evidence="1">BT664</strain>
    </source>
</reference>
<proteinExistence type="predicted"/>
<keyword evidence="2" id="KW-1185">Reference proteome</keyword>
<gene>
    <name evidence="1" type="ORF">IC235_01475</name>
</gene>
<sequence>MKKDGPLEILQIDWQSHEYGLIASKEVYIAPIESQVEIWINKERKAQILFSRKQKLAFDNFLAIDSVEIQKIYAALKKYASELISDQRITKKSIVGPTAYKLNFRAIIIPKQSRTSKKYVLVLADTNWKIKGSIYDLEIEILIENNKFEFLQEYSGLWTRLDWNYCYNTKEN</sequence>
<evidence type="ECO:0000313" key="2">
    <source>
        <dbReference type="Proteomes" id="UP000612233"/>
    </source>
</evidence>
<name>A0A927BAE3_9BACT</name>
<dbReference type="EMBL" id="JACXAD010000001">
    <property type="protein sequence ID" value="MBD2766559.1"/>
    <property type="molecule type" value="Genomic_DNA"/>
</dbReference>
<dbReference type="AlphaFoldDB" id="A0A927BAE3"/>